<reference evidence="2 3" key="1">
    <citation type="journal article" date="2011" name="Genome Biol.">
        <title>Comparative genome sequence analysis underscores mycoparasitism as the ancestral life style of Trichoderma.</title>
        <authorList>
            <person name="Kubicek C.P."/>
            <person name="Herrera-Estrella A."/>
            <person name="Seidl-Seiboth V."/>
            <person name="Martinez D.A."/>
            <person name="Druzhinina I.S."/>
            <person name="Thon M."/>
            <person name="Zeilinger S."/>
            <person name="Casas-Flores S."/>
            <person name="Horwitz B.A."/>
            <person name="Mukherjee P.K."/>
            <person name="Mukherjee M."/>
            <person name="Kredics L."/>
            <person name="Alcaraz L.D."/>
            <person name="Aerts A."/>
            <person name="Antal Z."/>
            <person name="Atanasova L."/>
            <person name="Cervantes-Badillo M.G."/>
            <person name="Challacombe J."/>
            <person name="Chertkov O."/>
            <person name="McCluskey K."/>
            <person name="Coulpier F."/>
            <person name="Deshpande N."/>
            <person name="von Doehren H."/>
            <person name="Ebbole D.J."/>
            <person name="Esquivel-Naranjo E.U."/>
            <person name="Fekete E."/>
            <person name="Flipphi M."/>
            <person name="Glaser F."/>
            <person name="Gomez-Rodriguez E.Y."/>
            <person name="Gruber S."/>
            <person name="Han C."/>
            <person name="Henrissat B."/>
            <person name="Hermosa R."/>
            <person name="Hernandez-Onate M."/>
            <person name="Karaffa L."/>
            <person name="Kosti I."/>
            <person name="Le Crom S."/>
            <person name="Lindquist E."/>
            <person name="Lucas S."/>
            <person name="Luebeck M."/>
            <person name="Luebeck P.S."/>
            <person name="Margeot A."/>
            <person name="Metz B."/>
            <person name="Misra M."/>
            <person name="Nevalainen H."/>
            <person name="Omann M."/>
            <person name="Packer N."/>
            <person name="Perrone G."/>
            <person name="Uresti-Rivera E.E."/>
            <person name="Salamov A."/>
            <person name="Schmoll M."/>
            <person name="Seiboth B."/>
            <person name="Shapiro H."/>
            <person name="Sukno S."/>
            <person name="Tamayo-Ramos J.A."/>
            <person name="Tisch D."/>
            <person name="Wiest A."/>
            <person name="Wilkinson H.H."/>
            <person name="Zhang M."/>
            <person name="Coutinho P.M."/>
            <person name="Kenerley C.M."/>
            <person name="Monte E."/>
            <person name="Baker S.E."/>
            <person name="Grigoriev I.V."/>
        </authorList>
    </citation>
    <scope>NUCLEOTIDE SEQUENCE [LARGE SCALE GENOMIC DNA]</scope>
    <source>
        <strain evidence="3">ATCC 20476 / IMI 206040</strain>
    </source>
</reference>
<name>G9PAK7_HYPAI</name>
<dbReference type="Proteomes" id="UP000005426">
    <property type="component" value="Unassembled WGS sequence"/>
</dbReference>
<evidence type="ECO:0000313" key="3">
    <source>
        <dbReference type="Proteomes" id="UP000005426"/>
    </source>
</evidence>
<comment type="caution">
    <text evidence="2">The sequence shown here is derived from an EMBL/GenBank/DDBJ whole genome shotgun (WGS) entry which is preliminary data.</text>
</comment>
<dbReference type="AlphaFoldDB" id="G9PAK7"/>
<gene>
    <name evidence="2" type="ORF">TRIATDRAFT_89201</name>
</gene>
<evidence type="ECO:0000256" key="1">
    <source>
        <dbReference type="SAM" id="MobiDB-lite"/>
    </source>
</evidence>
<proteinExistence type="predicted"/>
<dbReference type="EMBL" id="ABDG02000028">
    <property type="protein sequence ID" value="EHK40040.1"/>
    <property type="molecule type" value="Genomic_DNA"/>
</dbReference>
<protein>
    <submittedName>
        <fullName evidence="2">Uncharacterized protein</fullName>
    </submittedName>
</protein>
<keyword evidence="3" id="KW-1185">Reference proteome</keyword>
<dbReference type="HOGENOM" id="CLU_2038386_0_0_1"/>
<sequence length="121" mass="13877">MARYGWERLTEPRQPERPEILNTLLYELRAQSRPSNEDKQHPESPLIAHRTKATRKAPVWVKGETFPEPRVQKSFPGRPPTKFKQPSQAAYPFSIIRQGNGTACPSNLGRVWASIYTKSFS</sequence>
<evidence type="ECO:0000313" key="2">
    <source>
        <dbReference type="EMBL" id="EHK40040.1"/>
    </source>
</evidence>
<feature type="region of interest" description="Disordered" evidence="1">
    <location>
        <begin position="30"/>
        <end position="55"/>
    </location>
</feature>
<organism evidence="2 3">
    <name type="scientific">Hypocrea atroviridis (strain ATCC 20476 / IMI 206040)</name>
    <name type="common">Trichoderma atroviride</name>
    <dbReference type="NCBI Taxonomy" id="452589"/>
    <lineage>
        <taxon>Eukaryota</taxon>
        <taxon>Fungi</taxon>
        <taxon>Dikarya</taxon>
        <taxon>Ascomycota</taxon>
        <taxon>Pezizomycotina</taxon>
        <taxon>Sordariomycetes</taxon>
        <taxon>Hypocreomycetidae</taxon>
        <taxon>Hypocreales</taxon>
        <taxon>Hypocreaceae</taxon>
        <taxon>Trichoderma</taxon>
    </lineage>
</organism>
<accession>G9PAK7</accession>